<dbReference type="EMBL" id="FTOI01000007">
    <property type="protein sequence ID" value="SIS80368.1"/>
    <property type="molecule type" value="Genomic_DNA"/>
</dbReference>
<protein>
    <submittedName>
        <fullName evidence="2">Uncharacterized protein</fullName>
    </submittedName>
</protein>
<feature type="transmembrane region" description="Helical" evidence="1">
    <location>
        <begin position="69"/>
        <end position="90"/>
    </location>
</feature>
<keyword evidence="1" id="KW-0472">Membrane</keyword>
<proteinExistence type="predicted"/>
<reference evidence="3" key="1">
    <citation type="submission" date="2017-01" db="EMBL/GenBank/DDBJ databases">
        <authorList>
            <person name="Varghese N."/>
            <person name="Submissions S."/>
        </authorList>
    </citation>
    <scope>NUCLEOTIDE SEQUENCE [LARGE SCALE GENOMIC DNA]</scope>
    <source>
        <strain evidence="3">DSM 23145</strain>
    </source>
</reference>
<feature type="transmembrane region" description="Helical" evidence="1">
    <location>
        <begin position="7"/>
        <end position="30"/>
    </location>
</feature>
<dbReference type="Proteomes" id="UP000185839">
    <property type="component" value="Unassembled WGS sequence"/>
</dbReference>
<keyword evidence="1" id="KW-1133">Transmembrane helix</keyword>
<feature type="transmembrane region" description="Helical" evidence="1">
    <location>
        <begin position="36"/>
        <end position="57"/>
    </location>
</feature>
<gene>
    <name evidence="2" type="ORF">SAMN05421789_10745</name>
</gene>
<organism evidence="2 3">
    <name type="scientific">Kaistella chaponensis</name>
    <dbReference type="NCBI Taxonomy" id="713588"/>
    <lineage>
        <taxon>Bacteria</taxon>
        <taxon>Pseudomonadati</taxon>
        <taxon>Bacteroidota</taxon>
        <taxon>Flavobacteriia</taxon>
        <taxon>Flavobacteriales</taxon>
        <taxon>Weeksellaceae</taxon>
        <taxon>Chryseobacterium group</taxon>
        <taxon>Kaistella</taxon>
    </lineage>
</organism>
<evidence type="ECO:0000256" key="1">
    <source>
        <dbReference type="SAM" id="Phobius"/>
    </source>
</evidence>
<name>A0A1N7M2R1_9FLAO</name>
<dbReference type="OrthoDB" id="1118692at2"/>
<evidence type="ECO:0000313" key="3">
    <source>
        <dbReference type="Proteomes" id="UP000185839"/>
    </source>
</evidence>
<keyword evidence="3" id="KW-1185">Reference proteome</keyword>
<dbReference type="RefSeq" id="WP_076387075.1">
    <property type="nucleotide sequence ID" value="NZ_FTOI01000007.1"/>
</dbReference>
<accession>A0A1N7M2R1</accession>
<evidence type="ECO:0000313" key="2">
    <source>
        <dbReference type="EMBL" id="SIS80368.1"/>
    </source>
</evidence>
<dbReference type="STRING" id="713588.SAMN05421789_10745"/>
<sequence>MKTITPYLLKFALTATVLTIIFRYFLSYGIDDQSGIIIGVSAATYGLLMFASGWYFGQKDGEYLPIYDVGFRFHLTTYLIHNGISLLWIGLGFGSKYENLNVSIMVAVYWGILLLLHSVFFLRANKNSINNLDKEDLFE</sequence>
<feature type="transmembrane region" description="Helical" evidence="1">
    <location>
        <begin position="102"/>
        <end position="122"/>
    </location>
</feature>
<keyword evidence="1" id="KW-0812">Transmembrane</keyword>
<dbReference type="AlphaFoldDB" id="A0A1N7M2R1"/>